<sequence>MLELLEQLFRQVRAYTQAERYDRKQVYARSSKHTTMQFDRDAEDLIISGLVESGLGFEIITEERPTFATSEHPLYRIVVDPIDGSTNVERGVMTAAVALAVLPIDAPVTPEHVQWALVGELFTGIVYEAQKGGGAFRNGRRCQVSTTTALKDCVAGLNLDGHNGDTLRSLLTGNPRLGIVRRTGSSAIDSVYVASGTYDAYIDIGDEITGESFLASASIVLEAGGLVTDHEGKPLRPILNLNDRFSLVLAGNKKLHQDIIARIQKGG</sequence>
<feature type="binding site" evidence="1">
    <location>
        <position position="83"/>
    </location>
    <ligand>
        <name>Mg(2+)</name>
        <dbReference type="ChEBI" id="CHEBI:18420"/>
        <label>1</label>
        <note>catalytic</note>
    </ligand>
</feature>
<comment type="cofactor">
    <cofactor evidence="1">
        <name>Mg(2+)</name>
        <dbReference type="ChEBI" id="CHEBI:18420"/>
    </cofactor>
</comment>
<name>A0A5A5TFP5_9CHLR</name>
<keyword evidence="1" id="KW-0460">Magnesium</keyword>
<dbReference type="PANTHER" id="PTHR20854">
    <property type="entry name" value="INOSITOL MONOPHOSPHATASE"/>
    <property type="match status" value="1"/>
</dbReference>
<dbReference type="GO" id="GO:0006020">
    <property type="term" value="P:inositol metabolic process"/>
    <property type="evidence" value="ECO:0007669"/>
    <property type="project" value="TreeGrafter"/>
</dbReference>
<feature type="binding site" evidence="1">
    <location>
        <position position="62"/>
    </location>
    <ligand>
        <name>Mg(2+)</name>
        <dbReference type="ChEBI" id="CHEBI:18420"/>
        <label>1</label>
        <note>catalytic</note>
    </ligand>
</feature>
<dbReference type="Proteomes" id="UP000322530">
    <property type="component" value="Unassembled WGS sequence"/>
</dbReference>
<dbReference type="Pfam" id="PF00459">
    <property type="entry name" value="Inositol_P"/>
    <property type="match status" value="1"/>
</dbReference>
<feature type="binding site" evidence="1">
    <location>
        <position position="80"/>
    </location>
    <ligand>
        <name>Mg(2+)</name>
        <dbReference type="ChEBI" id="CHEBI:18420"/>
        <label>1</label>
        <note>catalytic</note>
    </ligand>
</feature>
<proteinExistence type="predicted"/>
<dbReference type="RefSeq" id="WP_172632217.1">
    <property type="nucleotide sequence ID" value="NZ_BIXY01000057.1"/>
</dbReference>
<dbReference type="GO" id="GO:0008934">
    <property type="term" value="F:inositol monophosphate 1-phosphatase activity"/>
    <property type="evidence" value="ECO:0007669"/>
    <property type="project" value="TreeGrafter"/>
</dbReference>
<dbReference type="EMBL" id="BIXY01000057">
    <property type="protein sequence ID" value="GCF10035.1"/>
    <property type="molecule type" value="Genomic_DNA"/>
</dbReference>
<dbReference type="GO" id="GO:0007165">
    <property type="term" value="P:signal transduction"/>
    <property type="evidence" value="ECO:0007669"/>
    <property type="project" value="TreeGrafter"/>
</dbReference>
<dbReference type="AlphaFoldDB" id="A0A5A5TFP5"/>
<dbReference type="PRINTS" id="PR00377">
    <property type="entry name" value="IMPHPHTASES"/>
</dbReference>
<accession>A0A5A5TFP5</accession>
<evidence type="ECO:0000313" key="3">
    <source>
        <dbReference type="Proteomes" id="UP000322530"/>
    </source>
</evidence>
<evidence type="ECO:0000256" key="1">
    <source>
        <dbReference type="PIRSR" id="PIRSR600760-2"/>
    </source>
</evidence>
<keyword evidence="3" id="KW-1185">Reference proteome</keyword>
<protein>
    <submittedName>
        <fullName evidence="2">Inositol monophosphatase</fullName>
    </submittedName>
</protein>
<keyword evidence="1" id="KW-0479">Metal-binding</keyword>
<dbReference type="InterPro" id="IPR000760">
    <property type="entry name" value="Inositol_monophosphatase-like"/>
</dbReference>
<reference evidence="2 3" key="1">
    <citation type="submission" date="2019-01" db="EMBL/GenBank/DDBJ databases">
        <title>Draft genome sequence of Dictyobacter sp. Uno17.</title>
        <authorList>
            <person name="Wang C.M."/>
            <person name="Zheng Y."/>
            <person name="Sakai Y."/>
            <person name="Abe K."/>
            <person name="Yokota A."/>
            <person name="Yabe S."/>
        </authorList>
    </citation>
    <scope>NUCLEOTIDE SEQUENCE [LARGE SCALE GENOMIC DNA]</scope>
    <source>
        <strain evidence="2 3">Uno17</strain>
    </source>
</reference>
<evidence type="ECO:0000313" key="2">
    <source>
        <dbReference type="EMBL" id="GCF10035.1"/>
    </source>
</evidence>
<dbReference type="Gene3D" id="3.30.540.10">
    <property type="entry name" value="Fructose-1,6-Bisphosphatase, subunit A, domain 1"/>
    <property type="match status" value="1"/>
</dbReference>
<gene>
    <name evidence="2" type="ORF">KDI_35990</name>
</gene>
<dbReference type="SUPFAM" id="SSF56655">
    <property type="entry name" value="Carbohydrate phosphatase"/>
    <property type="match status" value="1"/>
</dbReference>
<dbReference type="GO" id="GO:0046872">
    <property type="term" value="F:metal ion binding"/>
    <property type="evidence" value="ECO:0007669"/>
    <property type="project" value="UniProtKB-KW"/>
</dbReference>
<dbReference type="PANTHER" id="PTHR20854:SF4">
    <property type="entry name" value="INOSITOL-1-MONOPHOSPHATASE-RELATED"/>
    <property type="match status" value="1"/>
</dbReference>
<organism evidence="2 3">
    <name type="scientific">Dictyobacter arantiisoli</name>
    <dbReference type="NCBI Taxonomy" id="2014874"/>
    <lineage>
        <taxon>Bacteria</taxon>
        <taxon>Bacillati</taxon>
        <taxon>Chloroflexota</taxon>
        <taxon>Ktedonobacteria</taxon>
        <taxon>Ktedonobacterales</taxon>
        <taxon>Dictyobacteraceae</taxon>
        <taxon>Dictyobacter</taxon>
    </lineage>
</organism>
<feature type="binding site" evidence="1">
    <location>
        <position position="82"/>
    </location>
    <ligand>
        <name>Mg(2+)</name>
        <dbReference type="ChEBI" id="CHEBI:18420"/>
        <label>1</label>
        <note>catalytic</note>
    </ligand>
</feature>
<dbReference type="Gene3D" id="3.40.190.80">
    <property type="match status" value="1"/>
</dbReference>
<comment type="caution">
    <text evidence="2">The sequence shown here is derived from an EMBL/GenBank/DDBJ whole genome shotgun (WGS) entry which is preliminary data.</text>
</comment>